<dbReference type="Proteomes" id="UP001081283">
    <property type="component" value="Unassembled WGS sequence"/>
</dbReference>
<dbReference type="SUPFAM" id="SSF56925">
    <property type="entry name" value="OMPA-like"/>
    <property type="match status" value="1"/>
</dbReference>
<name>A0ABT3YKL7_9HYPH</name>
<comment type="caution">
    <text evidence="4">The sequence shown here is derived from an EMBL/GenBank/DDBJ whole genome shotgun (WGS) entry which is preliminary data.</text>
</comment>
<dbReference type="Pfam" id="PF13505">
    <property type="entry name" value="OMP_b-brl"/>
    <property type="match status" value="1"/>
</dbReference>
<dbReference type="RefSeq" id="WP_267614270.1">
    <property type="nucleotide sequence ID" value="NZ_JAOVZQ010000001.1"/>
</dbReference>
<keyword evidence="1 2" id="KW-0732">Signal</keyword>
<organism evidence="4 5">
    <name type="scientific">Hoeflea ulvae</name>
    <dbReference type="NCBI Taxonomy" id="2983764"/>
    <lineage>
        <taxon>Bacteria</taxon>
        <taxon>Pseudomonadati</taxon>
        <taxon>Pseudomonadota</taxon>
        <taxon>Alphaproteobacteria</taxon>
        <taxon>Hyphomicrobiales</taxon>
        <taxon>Rhizobiaceae</taxon>
        <taxon>Hoeflea</taxon>
    </lineage>
</organism>
<evidence type="ECO:0000256" key="2">
    <source>
        <dbReference type="SAM" id="SignalP"/>
    </source>
</evidence>
<keyword evidence="5" id="KW-1185">Reference proteome</keyword>
<dbReference type="EMBL" id="JAOVZQ010000001">
    <property type="protein sequence ID" value="MCY0096445.1"/>
    <property type="molecule type" value="Genomic_DNA"/>
</dbReference>
<evidence type="ECO:0000313" key="4">
    <source>
        <dbReference type="EMBL" id="MCY0096445.1"/>
    </source>
</evidence>
<evidence type="ECO:0000313" key="5">
    <source>
        <dbReference type="Proteomes" id="UP001081283"/>
    </source>
</evidence>
<proteinExistence type="predicted"/>
<dbReference type="InterPro" id="IPR027385">
    <property type="entry name" value="Beta-barrel_OMP"/>
</dbReference>
<evidence type="ECO:0000256" key="1">
    <source>
        <dbReference type="ARBA" id="ARBA00022729"/>
    </source>
</evidence>
<dbReference type="Gene3D" id="2.40.160.20">
    <property type="match status" value="1"/>
</dbReference>
<reference evidence="4" key="1">
    <citation type="submission" date="2022-10" db="EMBL/GenBank/DDBJ databases">
        <title>Hoeflea sp. J2-29, isolated from marine algae.</title>
        <authorList>
            <person name="Kristyanto S."/>
            <person name="Kim J.M."/>
            <person name="Jeon C.O."/>
        </authorList>
    </citation>
    <scope>NUCLEOTIDE SEQUENCE</scope>
    <source>
        <strain evidence="4">J2-29</strain>
    </source>
</reference>
<gene>
    <name evidence="4" type="ORF">OEG82_20875</name>
</gene>
<feature type="chain" id="PRO_5045406862" evidence="2">
    <location>
        <begin position="24"/>
        <end position="280"/>
    </location>
</feature>
<sequence length="280" mass="29672">MFMRIALTSGIVTLTALSAPVQAADLDDIIYAPELPVTQPVEIGTGWYLRGDLGYSTKTRGVATDYSIFSAGPPATYTGATFTGSSLDGDWSGSFGAGYNFTDYLRADVTFDYSRGRFAGSTSSTGSCTGLAAGQCASAESQDFEQYGFMANAYVDLGTVNGFTPYVGAGAGVTRVLWEPANSDQSCISAVGNICTGTATDRTYPGSDTWRFTYALMAGASYDLTKDLKIDLGYKYSKIRSGDQYGFDATSAAAGATGIKVSDNGFEKHEIRVGLRYSIW</sequence>
<feature type="signal peptide" evidence="2">
    <location>
        <begin position="1"/>
        <end position="23"/>
    </location>
</feature>
<protein>
    <submittedName>
        <fullName evidence="4">Porin family protein</fullName>
    </submittedName>
</protein>
<evidence type="ECO:0000259" key="3">
    <source>
        <dbReference type="Pfam" id="PF13505"/>
    </source>
</evidence>
<accession>A0ABT3YKL7</accession>
<feature type="domain" description="Outer membrane protein beta-barrel" evidence="3">
    <location>
        <begin position="45"/>
        <end position="262"/>
    </location>
</feature>
<dbReference type="InterPro" id="IPR011250">
    <property type="entry name" value="OMP/PagP_B-barrel"/>
</dbReference>